<name>A0A426ZLC2_ENSVE</name>
<reference evidence="2 3" key="1">
    <citation type="journal article" date="2014" name="Agronomy (Basel)">
        <title>A Draft Genome Sequence for Ensete ventricosum, the Drought-Tolerant Tree Against Hunger.</title>
        <authorList>
            <person name="Harrison J."/>
            <person name="Moore K.A."/>
            <person name="Paszkiewicz K."/>
            <person name="Jones T."/>
            <person name="Grant M."/>
            <person name="Ambacheew D."/>
            <person name="Muzemil S."/>
            <person name="Studholme D.J."/>
        </authorList>
    </citation>
    <scope>NUCLEOTIDE SEQUENCE [LARGE SCALE GENOMIC DNA]</scope>
</reference>
<evidence type="ECO:0000313" key="3">
    <source>
        <dbReference type="Proteomes" id="UP000287651"/>
    </source>
</evidence>
<gene>
    <name evidence="2" type="ORF">B296_00004991</name>
</gene>
<evidence type="ECO:0008006" key="4">
    <source>
        <dbReference type="Google" id="ProtNLM"/>
    </source>
</evidence>
<evidence type="ECO:0000313" key="2">
    <source>
        <dbReference type="EMBL" id="RRT64741.1"/>
    </source>
</evidence>
<dbReference type="Proteomes" id="UP000287651">
    <property type="component" value="Unassembled WGS sequence"/>
</dbReference>
<keyword evidence="1" id="KW-0732">Signal</keyword>
<evidence type="ECO:0000256" key="1">
    <source>
        <dbReference type="SAM" id="SignalP"/>
    </source>
</evidence>
<dbReference type="AlphaFoldDB" id="A0A426ZLC2"/>
<sequence length="87" mass="9528">MSGNWAPTLTNSTKAWLRLAPTLHLVLTILPNGLQSSISSSSVHSHGRFRRCSTFDGVCVYRNCGCPDEEDICNLGLVQTLLRSPLL</sequence>
<feature type="chain" id="PRO_5019269768" description="Secreted protein" evidence="1">
    <location>
        <begin position="29"/>
        <end position="87"/>
    </location>
</feature>
<feature type="signal peptide" evidence="1">
    <location>
        <begin position="1"/>
        <end position="28"/>
    </location>
</feature>
<dbReference type="EMBL" id="AMZH03006074">
    <property type="protein sequence ID" value="RRT64741.1"/>
    <property type="molecule type" value="Genomic_DNA"/>
</dbReference>
<accession>A0A426ZLC2</accession>
<comment type="caution">
    <text evidence="2">The sequence shown here is derived from an EMBL/GenBank/DDBJ whole genome shotgun (WGS) entry which is preliminary data.</text>
</comment>
<organism evidence="2 3">
    <name type="scientific">Ensete ventricosum</name>
    <name type="common">Abyssinian banana</name>
    <name type="synonym">Musa ensete</name>
    <dbReference type="NCBI Taxonomy" id="4639"/>
    <lineage>
        <taxon>Eukaryota</taxon>
        <taxon>Viridiplantae</taxon>
        <taxon>Streptophyta</taxon>
        <taxon>Embryophyta</taxon>
        <taxon>Tracheophyta</taxon>
        <taxon>Spermatophyta</taxon>
        <taxon>Magnoliopsida</taxon>
        <taxon>Liliopsida</taxon>
        <taxon>Zingiberales</taxon>
        <taxon>Musaceae</taxon>
        <taxon>Ensete</taxon>
    </lineage>
</organism>
<protein>
    <recommendedName>
        <fullName evidence="4">Secreted protein</fullName>
    </recommendedName>
</protein>
<proteinExistence type="predicted"/>